<accession>A0ACD0NR25</accession>
<dbReference type="EMBL" id="KZ820239">
    <property type="protein sequence ID" value="PWN48259.1"/>
    <property type="molecule type" value="Genomic_DNA"/>
</dbReference>
<evidence type="ECO:0000313" key="1">
    <source>
        <dbReference type="EMBL" id="PWN48259.1"/>
    </source>
</evidence>
<organism evidence="1 2">
    <name type="scientific">Violaceomyces palustris</name>
    <dbReference type="NCBI Taxonomy" id="1673888"/>
    <lineage>
        <taxon>Eukaryota</taxon>
        <taxon>Fungi</taxon>
        <taxon>Dikarya</taxon>
        <taxon>Basidiomycota</taxon>
        <taxon>Ustilaginomycotina</taxon>
        <taxon>Ustilaginomycetes</taxon>
        <taxon>Violaceomycetales</taxon>
        <taxon>Violaceomycetaceae</taxon>
        <taxon>Violaceomyces</taxon>
    </lineage>
</organism>
<protein>
    <submittedName>
        <fullName evidence="1">Uncharacterized protein</fullName>
    </submittedName>
</protein>
<sequence>MDYESLSELLLKELEASVGGRGSGAGTTTDQTNLLLKPERILSQESSSYLKTLPGLSLEALRSQPQLLSSKSTSLERQLSELCISQSQAFVDLQIAKRSLPHRLGSIRSRLDRLINESIPRLSQASQDFLSRSGPCLERRQEVSNLSEQYRSGGLSNLLQLPNLVETCLKARHYTEALQLASYLASISLPSSKTSSTTTPSWSDSPFVRSLLFQVWNSLSKLKEDLTWTFSTPGLKLPSAKRSVSHLRRLSQLDEIVGSFPPDTHHPLDPSLPPDLGNLPTLGLTESQLCLSFLRSRWDHVSHNLEQVLSSSKPLPVEREGGAEAGSVPDLLKKYIETWREGVSDTISMSWALFLDPTANTTGNPVGPSHQISLCYRLVSSYATQSVERLREVLESRLKRFGEGPLPQDGNSRDDILTLSELHTQLSYVSTSLSRYGLDFSPLLCSNLDPGSAQTSPLESACFRLFRRSFQSVVDEFESSIPSPVSSETSEEEEEEQGGSKKKTGSMIQPSEWMVKSKQDMIEVIDSPLTLFSIDRVNLLESNFEPNLHLLDHFPPLEKLLEGSLSALGELSLFSPLGLESMVSELIESNFQRLIEKLSRYSGSLRDNFTSKDSNEDEDEEALSSRMIRSLVDSIFPLLKAVLHSGIYPSRNGDEVERIRGKVSSPHLSDLVDRVLEEVEESERKRVENAERRVKEREERRLEEERRKKEEEERKRKEEEEKRKVEEEERKRKEEERKRKEEEEERLRMEEEERKRKEEEEKRRVEEGERKRKEEEEERLREEEERLRVEEEERKRKEEEEEKRRVEEEERKRKEEEEEKLRAEEEERKRKEEEEKRKTEEEEEGKRGMEQKKKEEEDLRTEKPVETLSFTNEEEEQVPEGKEEEMNSNLERKEEEGSGISKNKGKLAEILRSRREERERQLETSGVEEEEEEELEEEEEISVPSTPNLSGKEGEVGGVKKKKRKKKKKKG</sequence>
<gene>
    <name evidence="1" type="ORF">IE53DRAFT_364050</name>
</gene>
<proteinExistence type="predicted"/>
<dbReference type="Proteomes" id="UP000245626">
    <property type="component" value="Unassembled WGS sequence"/>
</dbReference>
<evidence type="ECO:0000313" key="2">
    <source>
        <dbReference type="Proteomes" id="UP000245626"/>
    </source>
</evidence>
<keyword evidence="2" id="KW-1185">Reference proteome</keyword>
<reference evidence="1 2" key="1">
    <citation type="journal article" date="2018" name="Mol. Biol. Evol.">
        <title>Broad Genomic Sampling Reveals a Smut Pathogenic Ancestry of the Fungal Clade Ustilaginomycotina.</title>
        <authorList>
            <person name="Kijpornyongpan T."/>
            <person name="Mondo S.J."/>
            <person name="Barry K."/>
            <person name="Sandor L."/>
            <person name="Lee J."/>
            <person name="Lipzen A."/>
            <person name="Pangilinan J."/>
            <person name="LaButti K."/>
            <person name="Hainaut M."/>
            <person name="Henrissat B."/>
            <person name="Grigoriev I.V."/>
            <person name="Spatafora J.W."/>
            <person name="Aime M.C."/>
        </authorList>
    </citation>
    <scope>NUCLEOTIDE SEQUENCE [LARGE SCALE GENOMIC DNA]</scope>
    <source>
        <strain evidence="1 2">SA 807</strain>
    </source>
</reference>
<name>A0ACD0NR25_9BASI</name>